<dbReference type="AlphaFoldDB" id="A0A382FYA7"/>
<sequence length="69" mass="7611">MLTEDHWLTFVARERLLGVDDLRVSKLSKDGAVASAILEDARSSDDSIFYLEPSLGRRSCDGIISSLDP</sequence>
<gene>
    <name evidence="1" type="ORF">METZ01_LOCUS220824</name>
</gene>
<proteinExistence type="predicted"/>
<evidence type="ECO:0000313" key="1">
    <source>
        <dbReference type="EMBL" id="SVB67970.1"/>
    </source>
</evidence>
<dbReference type="EMBL" id="UINC01052534">
    <property type="protein sequence ID" value="SVB67970.1"/>
    <property type="molecule type" value="Genomic_DNA"/>
</dbReference>
<organism evidence="1">
    <name type="scientific">marine metagenome</name>
    <dbReference type="NCBI Taxonomy" id="408172"/>
    <lineage>
        <taxon>unclassified sequences</taxon>
        <taxon>metagenomes</taxon>
        <taxon>ecological metagenomes</taxon>
    </lineage>
</organism>
<accession>A0A382FYA7</accession>
<name>A0A382FYA7_9ZZZZ</name>
<protein>
    <submittedName>
        <fullName evidence="1">Uncharacterized protein</fullName>
    </submittedName>
</protein>
<reference evidence="1" key="1">
    <citation type="submission" date="2018-05" db="EMBL/GenBank/DDBJ databases">
        <authorList>
            <person name="Lanie J.A."/>
            <person name="Ng W.-L."/>
            <person name="Kazmierczak K.M."/>
            <person name="Andrzejewski T.M."/>
            <person name="Davidsen T.M."/>
            <person name="Wayne K.J."/>
            <person name="Tettelin H."/>
            <person name="Glass J.I."/>
            <person name="Rusch D."/>
            <person name="Podicherti R."/>
            <person name="Tsui H.-C.T."/>
            <person name="Winkler M.E."/>
        </authorList>
    </citation>
    <scope>NUCLEOTIDE SEQUENCE</scope>
</reference>